<comment type="caution">
    <text evidence="1">The sequence shown here is derived from an EMBL/GenBank/DDBJ whole genome shotgun (WGS) entry which is preliminary data.</text>
</comment>
<accession>A0A2P2DIK4</accession>
<dbReference type="EMBL" id="BFAZ01000013">
    <property type="protein sequence ID" value="GBF44493.1"/>
    <property type="molecule type" value="Genomic_DNA"/>
</dbReference>
<keyword evidence="2" id="KW-1185">Reference proteome</keyword>
<proteinExistence type="predicted"/>
<organism evidence="1 2">
    <name type="scientific">Leptospira ellinghausenii</name>
    <dbReference type="NCBI Taxonomy" id="1917822"/>
    <lineage>
        <taxon>Bacteria</taxon>
        <taxon>Pseudomonadati</taxon>
        <taxon>Spirochaetota</taxon>
        <taxon>Spirochaetia</taxon>
        <taxon>Leptospirales</taxon>
        <taxon>Leptospiraceae</taxon>
        <taxon>Leptospira</taxon>
    </lineage>
</organism>
<sequence length="358" mass="40520">MPELLVKEEKVNEFFDALECMRDRNADKEKQLQACVNVNKTIAHFVERPKREMKKQLQAFRNSNKMRKLQAYNGGVTSGDLPQIIQDNISVLMDSDVRIDGAHKALFDFTQSVETLDYFEIATLSNGIKFKKLAEGEKVPIYGMTGDWLQVPIEKDGAALAFSEEVIKWRKIWRVVDKLKEFRFAHFKKEANDFGTLLSIAGQLGVSAGYFQAFDSASGTAEEKTIRTLNAGYVKLTQKLKERPYGDMTRPEVVLVASPLKSDVLDVALNTLIQPTAGSKLRINKPITVLYSWNEKLLPDPNKALMVLPGRRMQWTEQGTMQNYNYADPMSLMYATAYYNWHGEGIGDSDQVLTVNLA</sequence>
<gene>
    <name evidence="1" type="ORF">LPTSP2_37960</name>
</gene>
<evidence type="ECO:0000313" key="1">
    <source>
        <dbReference type="EMBL" id="GBF44493.1"/>
    </source>
</evidence>
<name>A0A2P2DIK4_9LEPT</name>
<dbReference type="RefSeq" id="WP_108961465.1">
    <property type="nucleotide sequence ID" value="NZ_BFAZ01000013.1"/>
</dbReference>
<dbReference type="AlphaFoldDB" id="A0A2P2DIK4"/>
<evidence type="ECO:0000313" key="2">
    <source>
        <dbReference type="Proteomes" id="UP000245206"/>
    </source>
</evidence>
<dbReference type="Proteomes" id="UP000245206">
    <property type="component" value="Unassembled WGS sequence"/>
</dbReference>
<dbReference type="OrthoDB" id="316179at2"/>
<reference evidence="2" key="1">
    <citation type="journal article" date="2019" name="Microbiol. Immunol.">
        <title>Molecular and phenotypic characterization of Leptospira johnsonii sp. nov., Leptospira ellinghausenii sp. nov. and Leptospira ryugenii sp. nov. isolated from soil and water in Japan.</title>
        <authorList>
            <person name="Masuzawa T."/>
            <person name="Saito M."/>
            <person name="Nakao R."/>
            <person name="Nikaido Y."/>
            <person name="Matsumoto M."/>
            <person name="Ogawa M."/>
            <person name="Yokoyama M."/>
            <person name="Hidaka Y."/>
            <person name="Tomita J."/>
            <person name="Sakakibara K."/>
            <person name="Suzuki K."/>
            <person name="Yasuda S."/>
            <person name="Sato H."/>
            <person name="Yamaguchi M."/>
            <person name="Yoshida S.I."/>
            <person name="Koizumi N."/>
            <person name="Kawamura Y."/>
        </authorList>
    </citation>
    <scope>NUCLEOTIDE SEQUENCE [LARGE SCALE GENOMIC DNA]</scope>
    <source>
        <strain evidence="2">E18</strain>
    </source>
</reference>
<protein>
    <recommendedName>
        <fullName evidence="3">Phage major capsid protein</fullName>
    </recommendedName>
</protein>
<evidence type="ECO:0008006" key="3">
    <source>
        <dbReference type="Google" id="ProtNLM"/>
    </source>
</evidence>